<protein>
    <submittedName>
        <fullName evidence="2">Uncharacterized protein</fullName>
    </submittedName>
</protein>
<keyword evidence="1" id="KW-1185">Reference proteome</keyword>
<dbReference type="WBParaSite" id="MBELARI_LOCUS2005">
    <property type="protein sequence ID" value="MBELARI_LOCUS2005"/>
    <property type="gene ID" value="MBELARI_LOCUS2005"/>
</dbReference>
<evidence type="ECO:0000313" key="1">
    <source>
        <dbReference type="Proteomes" id="UP000887575"/>
    </source>
</evidence>
<accession>A0AAF3J6Y4</accession>
<organism evidence="1 2">
    <name type="scientific">Mesorhabditis belari</name>
    <dbReference type="NCBI Taxonomy" id="2138241"/>
    <lineage>
        <taxon>Eukaryota</taxon>
        <taxon>Metazoa</taxon>
        <taxon>Ecdysozoa</taxon>
        <taxon>Nematoda</taxon>
        <taxon>Chromadorea</taxon>
        <taxon>Rhabditida</taxon>
        <taxon>Rhabditina</taxon>
        <taxon>Rhabditomorpha</taxon>
        <taxon>Rhabditoidea</taxon>
        <taxon>Rhabditidae</taxon>
        <taxon>Mesorhabditinae</taxon>
        <taxon>Mesorhabditis</taxon>
    </lineage>
</organism>
<name>A0AAF3J6Y4_9BILA</name>
<reference evidence="2" key="1">
    <citation type="submission" date="2024-02" db="UniProtKB">
        <authorList>
            <consortium name="WormBaseParasite"/>
        </authorList>
    </citation>
    <scope>IDENTIFICATION</scope>
</reference>
<dbReference type="Proteomes" id="UP000887575">
    <property type="component" value="Unassembled WGS sequence"/>
</dbReference>
<dbReference type="AlphaFoldDB" id="A0AAF3J6Y4"/>
<sequence>VWVTLENYRQGAHLEPNKREPSFQHRRLLYFVADFNGSCCIEYLLLYG</sequence>
<proteinExistence type="predicted"/>
<evidence type="ECO:0000313" key="2">
    <source>
        <dbReference type="WBParaSite" id="MBELARI_LOCUS2005"/>
    </source>
</evidence>